<evidence type="ECO:0000256" key="1">
    <source>
        <dbReference type="SAM" id="SignalP"/>
    </source>
</evidence>
<feature type="chain" id="PRO_5018168498" description="DUF5689 domain-containing protein" evidence="1">
    <location>
        <begin position="21"/>
        <end position="482"/>
    </location>
</feature>
<dbReference type="EMBL" id="REFV01000002">
    <property type="protein sequence ID" value="RMB63488.1"/>
    <property type="molecule type" value="Genomic_DNA"/>
</dbReference>
<dbReference type="Pfam" id="PF18942">
    <property type="entry name" value="DUF5689"/>
    <property type="match status" value="1"/>
</dbReference>
<feature type="signal peptide" evidence="1">
    <location>
        <begin position="1"/>
        <end position="20"/>
    </location>
</feature>
<dbReference type="AlphaFoldDB" id="A0A3M0GGT8"/>
<comment type="caution">
    <text evidence="3">The sequence shown here is derived from an EMBL/GenBank/DDBJ whole genome shotgun (WGS) entry which is preliminary data.</text>
</comment>
<evidence type="ECO:0000313" key="4">
    <source>
        <dbReference type="Proteomes" id="UP000281985"/>
    </source>
</evidence>
<keyword evidence="4" id="KW-1185">Reference proteome</keyword>
<feature type="domain" description="DUF5689" evidence="2">
    <location>
        <begin position="72"/>
        <end position="290"/>
    </location>
</feature>
<keyword evidence="1" id="KW-0732">Signal</keyword>
<sequence length="482" mass="52254">MKTNSITKIFTLLFAVVALVGCVNDDEFNVPDLSVTEPILDGEVITIDALVDLYLQALNDEADDLGINPNNTAAIEELRDGFTLDLSDNDQFISGFVISSDENGNFFEEIIIQNNASAATTGVRVLIDVSPLFTSYEFGRKVFVKLGGLHIGDSNGVLTLGVGTGLEKIAPPVREEFIRRSTEIATIVPNEVAISDFSEALENTYVKVSNVQFRKEDVVEQSLTYAGEATDQFDGERIVTSCDSNAQTVLSTSTFSSFKSIALPSGRGSIEAVLTRNFFGDTFNLAINNNTAVNFDSEERCDPEVLECEGEAVQGPTTVFIENFSGINDEDELDGTWTNVNVSGGDTRFILDDFNNNNYLRISGFNTDEDPLNVWLVTPAINLDANDGEALSFDIQAAFDNGKILKAFITTSYTGDPTTTEWTQIDANIPSGPSSGFGDFESSGLINIECLSGDLNVGFLYEGADPSATTRYHVDNVRVTAN</sequence>
<organism evidence="3 4">
    <name type="scientific">Dokdonia sinensis</name>
    <dbReference type="NCBI Taxonomy" id="2479847"/>
    <lineage>
        <taxon>Bacteria</taxon>
        <taxon>Pseudomonadati</taxon>
        <taxon>Bacteroidota</taxon>
        <taxon>Flavobacteriia</taxon>
        <taxon>Flavobacteriales</taxon>
        <taxon>Flavobacteriaceae</taxon>
        <taxon>Dokdonia</taxon>
    </lineage>
</organism>
<dbReference type="Proteomes" id="UP000281985">
    <property type="component" value="Unassembled WGS sequence"/>
</dbReference>
<dbReference type="PROSITE" id="PS51257">
    <property type="entry name" value="PROKAR_LIPOPROTEIN"/>
    <property type="match status" value="1"/>
</dbReference>
<dbReference type="InterPro" id="IPR043744">
    <property type="entry name" value="DUF5689"/>
</dbReference>
<name>A0A3M0GGT8_9FLAO</name>
<reference evidence="3 4" key="1">
    <citation type="submission" date="2018-10" db="EMBL/GenBank/DDBJ databases">
        <title>Dokdonia luteus sp. nov., isolated from sea water.</title>
        <authorList>
            <person name="Zhou L.Y."/>
            <person name="Du Z.J."/>
        </authorList>
    </citation>
    <scope>NUCLEOTIDE SEQUENCE [LARGE SCALE GENOMIC DNA]</scope>
    <source>
        <strain evidence="3 4">SH27</strain>
    </source>
</reference>
<evidence type="ECO:0000259" key="2">
    <source>
        <dbReference type="Pfam" id="PF18942"/>
    </source>
</evidence>
<protein>
    <recommendedName>
        <fullName evidence="2">DUF5689 domain-containing protein</fullName>
    </recommendedName>
</protein>
<dbReference type="NCBIfam" id="NF038128">
    <property type="entry name" value="choice_anch_J"/>
    <property type="match status" value="1"/>
</dbReference>
<dbReference type="OrthoDB" id="1492759at2"/>
<gene>
    <name evidence="3" type="ORF">EAX61_03630</name>
</gene>
<evidence type="ECO:0000313" key="3">
    <source>
        <dbReference type="EMBL" id="RMB63488.1"/>
    </source>
</evidence>
<accession>A0A3M0GGT8</accession>
<dbReference type="Gene3D" id="2.60.120.200">
    <property type="match status" value="1"/>
</dbReference>
<proteinExistence type="predicted"/>
<dbReference type="RefSeq" id="WP_121916291.1">
    <property type="nucleotide sequence ID" value="NZ_REFV01000002.1"/>
</dbReference>